<keyword evidence="1" id="KW-0732">Signal</keyword>
<evidence type="ECO:0000313" key="3">
    <source>
        <dbReference type="Proteomes" id="UP000624703"/>
    </source>
</evidence>
<accession>A0A8J7SLI4</accession>
<reference evidence="2" key="1">
    <citation type="submission" date="2021-01" db="EMBL/GenBank/DDBJ databases">
        <title>Modified the classification status of verrucomicrobia.</title>
        <authorList>
            <person name="Feng X."/>
        </authorList>
    </citation>
    <scope>NUCLEOTIDE SEQUENCE</scope>
    <source>
        <strain evidence="2">_KCTC 22039</strain>
    </source>
</reference>
<protein>
    <submittedName>
        <fullName evidence="2">Uncharacterized protein</fullName>
    </submittedName>
</protein>
<evidence type="ECO:0000313" key="2">
    <source>
        <dbReference type="EMBL" id="MBK1790413.1"/>
    </source>
</evidence>
<name>A0A8J7SLI4_9BACT</name>
<dbReference type="Proteomes" id="UP000624703">
    <property type="component" value="Unassembled WGS sequence"/>
</dbReference>
<gene>
    <name evidence="2" type="ORF">JIN82_04490</name>
</gene>
<proteinExistence type="predicted"/>
<keyword evidence="3" id="KW-1185">Reference proteome</keyword>
<feature type="chain" id="PRO_5035205054" evidence="1">
    <location>
        <begin position="26"/>
        <end position="443"/>
    </location>
</feature>
<comment type="caution">
    <text evidence="2">The sequence shown here is derived from an EMBL/GenBank/DDBJ whole genome shotgun (WGS) entry which is preliminary data.</text>
</comment>
<evidence type="ECO:0000256" key="1">
    <source>
        <dbReference type="SAM" id="SignalP"/>
    </source>
</evidence>
<feature type="signal peptide" evidence="1">
    <location>
        <begin position="1"/>
        <end position="25"/>
    </location>
</feature>
<organism evidence="2 3">
    <name type="scientific">Persicirhabdus sediminis</name>
    <dbReference type="NCBI Taxonomy" id="454144"/>
    <lineage>
        <taxon>Bacteria</taxon>
        <taxon>Pseudomonadati</taxon>
        <taxon>Verrucomicrobiota</taxon>
        <taxon>Verrucomicrobiia</taxon>
        <taxon>Verrucomicrobiales</taxon>
        <taxon>Verrucomicrobiaceae</taxon>
        <taxon>Persicirhabdus</taxon>
    </lineage>
</organism>
<sequence>MTASNHIIRLLSCAYAGLLCLPASADTLTLTSGDKITGTLTALNDDSSLSIKTPFATEPLTIVGDSIKNIAIDQQSQAHQLHHNRLVLINGDTLPCDITHIDQQAVHINTWYAGEFSIKRELIDRIIVGVDNNQIIHSGIDDVANWENSQSGQWELDDGRYVNADGRGTLSRQFDLPENYILKFRISWQDGISMRMRFSSVQSSIQTNNDNAYELVYNDAGLRLSSISKEHGFSTLLELAEAAPDNLPANHMDVELRVNQSTGAISLYLEDEHIEDCTSALPAPLGKYISFANNKSSSQLNIESISIEAWNGTSRPEQTSKITDRSQDVLVDDIGNVIRCNFDALITENKKTKLTFIQPNEQTKVKAPMEKISALFFKQDDQANAPSPPTSMQAELSGHGHIKLSASSLNDGTLLTTHPLLGPCKINLSAVTSLSNPSKADAQ</sequence>
<dbReference type="AlphaFoldDB" id="A0A8J7SLI4"/>
<dbReference type="RefSeq" id="WP_200310445.1">
    <property type="nucleotide sequence ID" value="NZ_JAENIM010000021.1"/>
</dbReference>
<dbReference type="EMBL" id="JAENIM010000021">
    <property type="protein sequence ID" value="MBK1790413.1"/>
    <property type="molecule type" value="Genomic_DNA"/>
</dbReference>
<dbReference type="Gene3D" id="2.60.120.560">
    <property type="entry name" value="Exo-inulinase, domain 1"/>
    <property type="match status" value="1"/>
</dbReference>